<dbReference type="CDD" id="cd00801">
    <property type="entry name" value="INT_P4_C"/>
    <property type="match status" value="1"/>
</dbReference>
<dbReference type="Proteomes" id="UP000560000">
    <property type="component" value="Unassembled WGS sequence"/>
</dbReference>
<comment type="caution">
    <text evidence="6">The sequence shown here is derived from an EMBL/GenBank/DDBJ whole genome shotgun (WGS) entry which is preliminary data.</text>
</comment>
<dbReference type="GO" id="GO:0003677">
    <property type="term" value="F:DNA binding"/>
    <property type="evidence" value="ECO:0007669"/>
    <property type="project" value="UniProtKB-KW"/>
</dbReference>
<dbReference type="Gene3D" id="1.10.150.130">
    <property type="match status" value="1"/>
</dbReference>
<evidence type="ECO:0000256" key="1">
    <source>
        <dbReference type="ARBA" id="ARBA00008857"/>
    </source>
</evidence>
<dbReference type="OrthoDB" id="9795573at2"/>
<gene>
    <name evidence="6" type="ORF">HNQ86_002133</name>
</gene>
<dbReference type="PANTHER" id="PTHR30629:SF2">
    <property type="entry name" value="PROPHAGE INTEGRASE INTS-RELATED"/>
    <property type="match status" value="1"/>
</dbReference>
<dbReference type="InterPro" id="IPR050808">
    <property type="entry name" value="Phage_Integrase"/>
</dbReference>
<dbReference type="InterPro" id="IPR025166">
    <property type="entry name" value="Integrase_DNA_bind_dom"/>
</dbReference>
<evidence type="ECO:0000313" key="6">
    <source>
        <dbReference type="EMBL" id="MBB6184788.1"/>
    </source>
</evidence>
<dbReference type="RefSeq" id="WP_081945017.1">
    <property type="nucleotide sequence ID" value="NZ_JACHET010000001.1"/>
</dbReference>
<dbReference type="AlphaFoldDB" id="A0A841KS62"/>
<evidence type="ECO:0000313" key="7">
    <source>
        <dbReference type="Proteomes" id="UP000560000"/>
    </source>
</evidence>
<dbReference type="Pfam" id="PF22022">
    <property type="entry name" value="Phage_int_M"/>
    <property type="match status" value="1"/>
</dbReference>
<dbReference type="EMBL" id="JACHET010000001">
    <property type="protein sequence ID" value="MBB6184788.1"/>
    <property type="molecule type" value="Genomic_DNA"/>
</dbReference>
<dbReference type="InterPro" id="IPR038488">
    <property type="entry name" value="Integrase_DNA-bd_sf"/>
</dbReference>
<protein>
    <submittedName>
        <fullName evidence="6">Integrase</fullName>
    </submittedName>
</protein>
<name>A0A841KS62_9GAMM</name>
<dbReference type="SUPFAM" id="SSF56349">
    <property type="entry name" value="DNA breaking-rejoining enzymes"/>
    <property type="match status" value="1"/>
</dbReference>
<dbReference type="InterPro" id="IPR053876">
    <property type="entry name" value="Phage_int_M"/>
</dbReference>
<dbReference type="GO" id="GO:0015074">
    <property type="term" value="P:DNA integration"/>
    <property type="evidence" value="ECO:0007669"/>
    <property type="project" value="UniProtKB-KW"/>
</dbReference>
<dbReference type="PANTHER" id="PTHR30629">
    <property type="entry name" value="PROPHAGE INTEGRASE"/>
    <property type="match status" value="1"/>
</dbReference>
<organism evidence="6 7">
    <name type="scientific">Oleiagrimonas soli</name>
    <dbReference type="NCBI Taxonomy" id="1543381"/>
    <lineage>
        <taxon>Bacteria</taxon>
        <taxon>Pseudomonadati</taxon>
        <taxon>Pseudomonadota</taxon>
        <taxon>Gammaproteobacteria</taxon>
        <taxon>Lysobacterales</taxon>
        <taxon>Rhodanobacteraceae</taxon>
        <taxon>Oleiagrimonas</taxon>
    </lineage>
</organism>
<dbReference type="InterPro" id="IPR011010">
    <property type="entry name" value="DNA_brk_join_enz"/>
</dbReference>
<dbReference type="Gene3D" id="3.30.160.390">
    <property type="entry name" value="Integrase, DNA-binding domain"/>
    <property type="match status" value="1"/>
</dbReference>
<dbReference type="InterPro" id="IPR013762">
    <property type="entry name" value="Integrase-like_cat_sf"/>
</dbReference>
<keyword evidence="4" id="KW-0233">DNA recombination</keyword>
<evidence type="ECO:0000256" key="3">
    <source>
        <dbReference type="ARBA" id="ARBA00023125"/>
    </source>
</evidence>
<evidence type="ECO:0000256" key="4">
    <source>
        <dbReference type="ARBA" id="ARBA00023172"/>
    </source>
</evidence>
<sequence>MAVKAFTDRYLESLRSNPRTKRYTVYEKSPRYEGFAVEVMPTGRLSFRYRYRIHGKREKVTIGFYPNMSLATARQRYREMVDLVHRGISPAEEKRNAKARSANTANFEDVAKRWIDEILRPSNKNSRQDETYLKRDILPVIGKMVPSDIDRTALWTCIEKVRSRGHGQAARRVRSVLKRVFDYALSRGMVIANPVAGIDPQHIAAVRHRDRVLTSEEIPMWLHAIETSSISKPQKLALRLLLLLPVRKGELLAAKWTDVDLENRVWDIPKENSKNRTPIRHRMSNQVTAIFIELQELSAGSEWVLPSSKGHGQKPLSSSALNAALRGINGLPPGMVIHDLRRTVRTYLAELGVSTSVAELCLNHRPTGVVGVYDRSELLDQRYEALLRWESHLIHMLTDSSDECFEQRELDGEVSRILDRASNDDSLRRYLLNRLAMN</sequence>
<evidence type="ECO:0000259" key="5">
    <source>
        <dbReference type="PROSITE" id="PS51898"/>
    </source>
</evidence>
<feature type="domain" description="Tyr recombinase" evidence="5">
    <location>
        <begin position="208"/>
        <end position="388"/>
    </location>
</feature>
<proteinExistence type="inferred from homology"/>
<dbReference type="Pfam" id="PF13356">
    <property type="entry name" value="Arm-DNA-bind_3"/>
    <property type="match status" value="1"/>
</dbReference>
<dbReference type="GO" id="GO:0006310">
    <property type="term" value="P:DNA recombination"/>
    <property type="evidence" value="ECO:0007669"/>
    <property type="project" value="UniProtKB-KW"/>
</dbReference>
<keyword evidence="2" id="KW-0229">DNA integration</keyword>
<dbReference type="InterPro" id="IPR002104">
    <property type="entry name" value="Integrase_catalytic"/>
</dbReference>
<evidence type="ECO:0000256" key="2">
    <source>
        <dbReference type="ARBA" id="ARBA00022908"/>
    </source>
</evidence>
<dbReference type="PROSITE" id="PS51898">
    <property type="entry name" value="TYR_RECOMBINASE"/>
    <property type="match status" value="1"/>
</dbReference>
<comment type="similarity">
    <text evidence="1">Belongs to the 'phage' integrase family.</text>
</comment>
<keyword evidence="3" id="KW-0238">DNA-binding</keyword>
<dbReference type="Pfam" id="PF00589">
    <property type="entry name" value="Phage_integrase"/>
    <property type="match status" value="1"/>
</dbReference>
<accession>A0A841KS62</accession>
<reference evidence="6 7" key="1">
    <citation type="submission" date="2020-08" db="EMBL/GenBank/DDBJ databases">
        <title>Genomic Encyclopedia of Type Strains, Phase IV (KMG-IV): sequencing the most valuable type-strain genomes for metagenomic binning, comparative biology and taxonomic classification.</title>
        <authorList>
            <person name="Goeker M."/>
        </authorList>
    </citation>
    <scope>NUCLEOTIDE SEQUENCE [LARGE SCALE GENOMIC DNA]</scope>
    <source>
        <strain evidence="6 7">DSM 107085</strain>
    </source>
</reference>
<dbReference type="InterPro" id="IPR010998">
    <property type="entry name" value="Integrase_recombinase_N"/>
</dbReference>
<dbReference type="Gene3D" id="1.10.443.10">
    <property type="entry name" value="Intergrase catalytic core"/>
    <property type="match status" value="1"/>
</dbReference>